<feature type="domain" description="N-acetyltransferase" evidence="1">
    <location>
        <begin position="1"/>
        <end position="163"/>
    </location>
</feature>
<dbReference type="KEGG" id="bapi:BBC0122_009530"/>
<dbReference type="Gene3D" id="3.40.630.30">
    <property type="match status" value="1"/>
</dbReference>
<gene>
    <name evidence="2" type="ORF">BBC0122_009530</name>
</gene>
<protein>
    <submittedName>
        <fullName evidence="2">Acetyltransferase (GNAT) domain-containing protein</fullName>
    </submittedName>
</protein>
<accession>A0A1U9MH58</accession>
<evidence type="ECO:0000259" key="1">
    <source>
        <dbReference type="PROSITE" id="PS51186"/>
    </source>
</evidence>
<dbReference type="RefSeq" id="WP_225868152.1">
    <property type="nucleotide sequence ID" value="NZ_CP015625.1"/>
</dbReference>
<dbReference type="InterPro" id="IPR000182">
    <property type="entry name" value="GNAT_dom"/>
</dbReference>
<dbReference type="PROSITE" id="PS51186">
    <property type="entry name" value="GNAT"/>
    <property type="match status" value="1"/>
</dbReference>
<dbReference type="CDD" id="cd04301">
    <property type="entry name" value="NAT_SF"/>
    <property type="match status" value="1"/>
</dbReference>
<sequence length="191" mass="21546">MWIRTASKDDINAIHDLLIETWHAVFDDLVGREEVDRRISHDYTPDILKKMLSRPASEFIVADDGELLHGVAYAAQGAVKGDSEIALVFHLCVKPESQGQGIGQRLLIELEEAFPAARKIRISLNKKTSGRKNSLKNKAIKDWGKIATMSRTMILCSRKRYFDNVNNNLLLMLSGCITFKVCYSFEAYGLD</sequence>
<dbReference type="Pfam" id="PF13508">
    <property type="entry name" value="Acetyltransf_7"/>
    <property type="match status" value="1"/>
</dbReference>
<dbReference type="GO" id="GO:0016747">
    <property type="term" value="F:acyltransferase activity, transferring groups other than amino-acyl groups"/>
    <property type="evidence" value="ECO:0007669"/>
    <property type="project" value="InterPro"/>
</dbReference>
<keyword evidence="3" id="KW-1185">Reference proteome</keyword>
<dbReference type="STRING" id="1686310.BBC0244_009510"/>
<dbReference type="EMBL" id="CP015625">
    <property type="protein sequence ID" value="AQT47078.1"/>
    <property type="molecule type" value="Genomic_DNA"/>
</dbReference>
<proteinExistence type="predicted"/>
<organism evidence="2 3">
    <name type="scientific">Bartonella choladocola</name>
    <dbReference type="NCBI Taxonomy" id="2750995"/>
    <lineage>
        <taxon>Bacteria</taxon>
        <taxon>Pseudomonadati</taxon>
        <taxon>Pseudomonadota</taxon>
        <taxon>Alphaproteobacteria</taxon>
        <taxon>Hyphomicrobiales</taxon>
        <taxon>Bartonellaceae</taxon>
        <taxon>Bartonella</taxon>
    </lineage>
</organism>
<dbReference type="SUPFAM" id="SSF55729">
    <property type="entry name" value="Acyl-CoA N-acyltransferases (Nat)"/>
    <property type="match status" value="1"/>
</dbReference>
<evidence type="ECO:0000313" key="2">
    <source>
        <dbReference type="EMBL" id="AQT47078.1"/>
    </source>
</evidence>
<evidence type="ECO:0000313" key="3">
    <source>
        <dbReference type="Proteomes" id="UP000189632"/>
    </source>
</evidence>
<dbReference type="AlphaFoldDB" id="A0A1U9MH58"/>
<name>A0A1U9MH58_9HYPH</name>
<reference evidence="2 3" key="1">
    <citation type="submission" date="2016-11" db="EMBL/GenBank/DDBJ databases">
        <title>Comparative genomics of Bartonella apis.</title>
        <authorList>
            <person name="Engel P."/>
        </authorList>
    </citation>
    <scope>NUCLEOTIDE SEQUENCE [LARGE SCALE GENOMIC DNA]</scope>
    <source>
        <strain evidence="2 3">BBC0122</strain>
    </source>
</reference>
<dbReference type="Proteomes" id="UP000189632">
    <property type="component" value="Chromosome"/>
</dbReference>
<dbReference type="InterPro" id="IPR016181">
    <property type="entry name" value="Acyl_CoA_acyltransferase"/>
</dbReference>